<proteinExistence type="predicted"/>
<organism evidence="2 3">
    <name type="scientific">Pallidibacillus thermolactis</name>
    <dbReference type="NCBI Taxonomy" id="251051"/>
    <lineage>
        <taxon>Bacteria</taxon>
        <taxon>Bacillati</taxon>
        <taxon>Bacillota</taxon>
        <taxon>Bacilli</taxon>
        <taxon>Bacillales</taxon>
        <taxon>Bacillaceae</taxon>
        <taxon>Pallidibacillus</taxon>
    </lineage>
</organism>
<dbReference type="EMBL" id="JAOUSE010000019">
    <property type="protein sequence ID" value="MCU9594394.1"/>
    <property type="molecule type" value="Genomic_DNA"/>
</dbReference>
<feature type="transmembrane region" description="Helical" evidence="1">
    <location>
        <begin position="97"/>
        <end position="115"/>
    </location>
</feature>
<name>A0ABT2WFG2_9BACI</name>
<gene>
    <name evidence="2" type="ORF">OEV82_07985</name>
</gene>
<keyword evidence="1" id="KW-1133">Transmembrane helix</keyword>
<evidence type="ECO:0000313" key="3">
    <source>
        <dbReference type="Proteomes" id="UP001208656"/>
    </source>
</evidence>
<feature type="transmembrane region" description="Helical" evidence="1">
    <location>
        <begin position="58"/>
        <end position="77"/>
    </location>
</feature>
<sequence length="131" mass="14306">MNIARLFAMIAGGICLYLTLNSNGAIVFLQLLSYNFIMQLFPAFIFSLQKNNFITKQGAISGIAVGVALALYSAATGTTLETLFPSLPSFILDINNGLYMLIINLMVTTVVSLFTNKSLQKTKELEKEIVS</sequence>
<keyword evidence="3" id="KW-1185">Reference proteome</keyword>
<keyword evidence="1" id="KW-0472">Membrane</keyword>
<dbReference type="InterPro" id="IPR038377">
    <property type="entry name" value="Na/Glc_symporter_sf"/>
</dbReference>
<evidence type="ECO:0000256" key="1">
    <source>
        <dbReference type="SAM" id="Phobius"/>
    </source>
</evidence>
<dbReference type="RefSeq" id="WP_263061533.1">
    <property type="nucleotide sequence ID" value="NZ_JAOUSE010000019.1"/>
</dbReference>
<dbReference type="Gene3D" id="1.20.1730.10">
    <property type="entry name" value="Sodium/glucose cotransporter"/>
    <property type="match status" value="1"/>
</dbReference>
<evidence type="ECO:0000313" key="2">
    <source>
        <dbReference type="EMBL" id="MCU9594394.1"/>
    </source>
</evidence>
<comment type="caution">
    <text evidence="2">The sequence shown here is derived from an EMBL/GenBank/DDBJ whole genome shotgun (WGS) entry which is preliminary data.</text>
</comment>
<protein>
    <submittedName>
        <fullName evidence="2">Uncharacterized protein</fullName>
    </submittedName>
</protein>
<accession>A0ABT2WFG2</accession>
<dbReference type="Proteomes" id="UP001208656">
    <property type="component" value="Unassembled WGS sequence"/>
</dbReference>
<keyword evidence="1" id="KW-0812">Transmembrane</keyword>
<feature type="transmembrane region" description="Helical" evidence="1">
    <location>
        <begin position="26"/>
        <end position="46"/>
    </location>
</feature>
<reference evidence="2 3" key="1">
    <citation type="submission" date="2022-10" db="EMBL/GenBank/DDBJ databases">
        <title>Description of Fervidibacillus gen. nov. in the family Fervidibacillaceae fam. nov. with two species, Fervidibacillus albus sp. nov., and Fervidibacillus halotolerans sp. nov., isolated from tidal flat sediments.</title>
        <authorList>
            <person name="Kwon K.K."/>
            <person name="Yang S.-H."/>
        </authorList>
    </citation>
    <scope>NUCLEOTIDE SEQUENCE [LARGE SCALE GENOMIC DNA]</scope>
    <source>
        <strain evidence="2 3">DSM 23332</strain>
    </source>
</reference>